<dbReference type="PANTHER" id="PTHR43000">
    <property type="entry name" value="DTDP-D-GLUCOSE 4,6-DEHYDRATASE-RELATED"/>
    <property type="match status" value="1"/>
</dbReference>
<dbReference type="Pfam" id="PF16363">
    <property type="entry name" value="GDP_Man_Dehyd"/>
    <property type="match status" value="1"/>
</dbReference>
<comment type="caution">
    <text evidence="2">The sequence shown here is derived from an EMBL/GenBank/DDBJ whole genome shotgun (WGS) entry which is preliminary data.</text>
</comment>
<dbReference type="Proteomes" id="UP000553059">
    <property type="component" value="Unassembled WGS sequence"/>
</dbReference>
<dbReference type="InterPro" id="IPR036291">
    <property type="entry name" value="NAD(P)-bd_dom_sf"/>
</dbReference>
<evidence type="ECO:0000259" key="1">
    <source>
        <dbReference type="Pfam" id="PF16363"/>
    </source>
</evidence>
<dbReference type="PROSITE" id="PS51257">
    <property type="entry name" value="PROKAR_LIPOPROTEIN"/>
    <property type="match status" value="1"/>
</dbReference>
<dbReference type="EMBL" id="DUTF01000391">
    <property type="protein sequence ID" value="HHY28670.1"/>
    <property type="molecule type" value="Genomic_DNA"/>
</dbReference>
<organism evidence="2 3">
    <name type="scientific">Desulfitobacterium dehalogenans</name>
    <dbReference type="NCBI Taxonomy" id="36854"/>
    <lineage>
        <taxon>Bacteria</taxon>
        <taxon>Bacillati</taxon>
        <taxon>Bacillota</taxon>
        <taxon>Clostridia</taxon>
        <taxon>Eubacteriales</taxon>
        <taxon>Desulfitobacteriaceae</taxon>
        <taxon>Desulfitobacterium</taxon>
    </lineage>
</organism>
<dbReference type="EC" id="4.2.1.45" evidence="2"/>
<dbReference type="AlphaFoldDB" id="A0A7C6Z720"/>
<protein>
    <submittedName>
        <fullName evidence="2">CDP-glucose 4,6-dehydratase</fullName>
        <ecNumber evidence="2">4.2.1.45</ecNumber>
    </submittedName>
</protein>
<gene>
    <name evidence="2" type="primary">rfbG</name>
    <name evidence="2" type="ORF">GX523_18380</name>
</gene>
<dbReference type="Gene3D" id="3.40.50.720">
    <property type="entry name" value="NAD(P)-binding Rossmann-like Domain"/>
    <property type="match status" value="1"/>
</dbReference>
<accession>A0A7C6Z720</accession>
<dbReference type="InterPro" id="IPR016040">
    <property type="entry name" value="NAD(P)-bd_dom"/>
</dbReference>
<proteinExistence type="predicted"/>
<evidence type="ECO:0000313" key="2">
    <source>
        <dbReference type="EMBL" id="HHY28670.1"/>
    </source>
</evidence>
<dbReference type="GO" id="GO:0047733">
    <property type="term" value="F:CDP-glucose 4,6-dehydratase activity"/>
    <property type="evidence" value="ECO:0007669"/>
    <property type="project" value="UniProtKB-EC"/>
</dbReference>
<reference evidence="2 3" key="1">
    <citation type="journal article" date="2020" name="Biotechnol. Biofuels">
        <title>New insights from the biogas microbiome by comprehensive genome-resolved metagenomics of nearly 1600 species originating from multiple anaerobic digesters.</title>
        <authorList>
            <person name="Campanaro S."/>
            <person name="Treu L."/>
            <person name="Rodriguez-R L.M."/>
            <person name="Kovalovszki A."/>
            <person name="Ziels R.M."/>
            <person name="Maus I."/>
            <person name="Zhu X."/>
            <person name="Kougias P.G."/>
            <person name="Basile A."/>
            <person name="Luo G."/>
            <person name="Schluter A."/>
            <person name="Konstantinidis K.T."/>
            <person name="Angelidaki I."/>
        </authorList>
    </citation>
    <scope>NUCLEOTIDE SEQUENCE [LARGE SCALE GENOMIC DNA]</scope>
    <source>
        <strain evidence="2">AS05jafATM_4</strain>
    </source>
</reference>
<keyword evidence="2" id="KW-0456">Lyase</keyword>
<dbReference type="SUPFAM" id="SSF51735">
    <property type="entry name" value="NAD(P)-binding Rossmann-fold domains"/>
    <property type="match status" value="1"/>
</dbReference>
<dbReference type="InterPro" id="IPR013445">
    <property type="entry name" value="CDP_4_6_deHydtase"/>
</dbReference>
<name>A0A7C6Z720_9FIRM</name>
<sequence length="360" mass="40471">MSFELLKKAYCGQTVLVTGCSGFKGSWLSIWLHTLGAKVVGYALKPPTEPAMFSICGLDKRIISMEADVRDDAALMAAFKTYKPDMVFHLAAQPLVRYSYLQPKETFETNVMGTVNVLEAARNTETIKSIVVITTDKCYENREWVYGYRETDPLGGYDPYSASKGCAELVVSAFYNSFFRGSGVGLASARAGNVIGGGDWAIDRLLPDFVRAIVDNQPIRIRNPLATRPWQHVLEPLSGYLLLGALLLAESEKYSSAWNFGPRDTDVLPVEEILNLTITEWGAGRIEKESVDQPHEATLLKLDISKADAYLRWQPVLSCREAIERTVAWYKWYYEKSPSDMFSFTVEQIKEYEHALQLRS</sequence>
<feature type="domain" description="NAD(P)-binding" evidence="1">
    <location>
        <begin position="16"/>
        <end position="325"/>
    </location>
</feature>
<dbReference type="NCBIfam" id="TIGR02622">
    <property type="entry name" value="CDP_4_6_dhtase"/>
    <property type="match status" value="1"/>
</dbReference>
<evidence type="ECO:0000313" key="3">
    <source>
        <dbReference type="Proteomes" id="UP000553059"/>
    </source>
</evidence>
<dbReference type="Gene3D" id="3.90.25.10">
    <property type="entry name" value="UDP-galactose 4-epimerase, domain 1"/>
    <property type="match status" value="1"/>
</dbReference>